<proteinExistence type="predicted"/>
<sequence>THQQREKIKKKSSWCTLLNSHDRLGSSHIDSGKIKEINMLNLSFAI</sequence>
<accession>A0ACA9SI62</accession>
<keyword evidence="2" id="KW-1185">Reference proteome</keyword>
<comment type="caution">
    <text evidence="1">The sequence shown here is derived from an EMBL/GenBank/DDBJ whole genome shotgun (WGS) entry which is preliminary data.</text>
</comment>
<organism evidence="1 2">
    <name type="scientific">Racocetra persica</name>
    <dbReference type="NCBI Taxonomy" id="160502"/>
    <lineage>
        <taxon>Eukaryota</taxon>
        <taxon>Fungi</taxon>
        <taxon>Fungi incertae sedis</taxon>
        <taxon>Mucoromycota</taxon>
        <taxon>Glomeromycotina</taxon>
        <taxon>Glomeromycetes</taxon>
        <taxon>Diversisporales</taxon>
        <taxon>Gigasporaceae</taxon>
        <taxon>Racocetra</taxon>
    </lineage>
</organism>
<evidence type="ECO:0000313" key="2">
    <source>
        <dbReference type="Proteomes" id="UP000789920"/>
    </source>
</evidence>
<dbReference type="Proteomes" id="UP000789920">
    <property type="component" value="Unassembled WGS sequence"/>
</dbReference>
<protein>
    <submittedName>
        <fullName evidence="1">1962_t:CDS:1</fullName>
    </submittedName>
</protein>
<evidence type="ECO:0000313" key="1">
    <source>
        <dbReference type="EMBL" id="CAG8840628.1"/>
    </source>
</evidence>
<feature type="non-terminal residue" evidence="1">
    <location>
        <position position="1"/>
    </location>
</feature>
<name>A0ACA9SI62_9GLOM</name>
<reference evidence="1" key="1">
    <citation type="submission" date="2021-06" db="EMBL/GenBank/DDBJ databases">
        <authorList>
            <person name="Kallberg Y."/>
            <person name="Tangrot J."/>
            <person name="Rosling A."/>
        </authorList>
    </citation>
    <scope>NUCLEOTIDE SEQUENCE</scope>
    <source>
        <strain evidence="1">MA461A</strain>
    </source>
</reference>
<dbReference type="EMBL" id="CAJVQC010127280">
    <property type="protein sequence ID" value="CAG8840628.1"/>
    <property type="molecule type" value="Genomic_DNA"/>
</dbReference>
<feature type="non-terminal residue" evidence="1">
    <location>
        <position position="46"/>
    </location>
</feature>
<gene>
    <name evidence="1" type="ORF">RPERSI_LOCUS31507</name>
</gene>